<sequence>MEKFGIPDDLLNFFTAFLHNRTAHVKVNNYISPNYFKVSSGVLQGTVTGPLLFLIYINDVLKEVDDEVEATVFADDVKISSSNPEKLN</sequence>
<dbReference type="Proteomes" id="UP001152747">
    <property type="component" value="Unassembled WGS sequence"/>
</dbReference>
<keyword evidence="3" id="KW-1185">Reference proteome</keyword>
<comment type="caution">
    <text evidence="2">The sequence shown here is derived from an EMBL/GenBank/DDBJ whole genome shotgun (WGS) entry which is preliminary data.</text>
</comment>
<evidence type="ECO:0000259" key="1">
    <source>
        <dbReference type="PROSITE" id="PS50878"/>
    </source>
</evidence>
<reference evidence="2" key="1">
    <citation type="submission" date="2022-11" db="EMBL/GenBank/DDBJ databases">
        <authorList>
            <person name="Kikuchi T."/>
        </authorList>
    </citation>
    <scope>NUCLEOTIDE SEQUENCE</scope>
    <source>
        <strain evidence="2">PS1010</strain>
    </source>
</reference>
<organism evidence="2 3">
    <name type="scientific">Caenorhabditis angaria</name>
    <dbReference type="NCBI Taxonomy" id="860376"/>
    <lineage>
        <taxon>Eukaryota</taxon>
        <taxon>Metazoa</taxon>
        <taxon>Ecdysozoa</taxon>
        <taxon>Nematoda</taxon>
        <taxon>Chromadorea</taxon>
        <taxon>Rhabditida</taxon>
        <taxon>Rhabditina</taxon>
        <taxon>Rhabditomorpha</taxon>
        <taxon>Rhabditoidea</taxon>
        <taxon>Rhabditidae</taxon>
        <taxon>Peloderinae</taxon>
        <taxon>Caenorhabditis</taxon>
    </lineage>
</organism>
<dbReference type="EMBL" id="CANHGI010000001">
    <property type="protein sequence ID" value="CAI5439132.1"/>
    <property type="molecule type" value="Genomic_DNA"/>
</dbReference>
<accession>A0A9P1MT92</accession>
<dbReference type="PROSITE" id="PS50878">
    <property type="entry name" value="RT_POL"/>
    <property type="match status" value="1"/>
</dbReference>
<dbReference type="AlphaFoldDB" id="A0A9P1MT92"/>
<feature type="domain" description="Reverse transcriptase" evidence="1">
    <location>
        <begin position="1"/>
        <end position="88"/>
    </location>
</feature>
<dbReference type="Pfam" id="PF00078">
    <property type="entry name" value="RVT_1"/>
    <property type="match status" value="1"/>
</dbReference>
<name>A0A9P1MT92_9PELO</name>
<proteinExistence type="predicted"/>
<dbReference type="InterPro" id="IPR000477">
    <property type="entry name" value="RT_dom"/>
</dbReference>
<protein>
    <recommendedName>
        <fullName evidence="1">Reverse transcriptase domain-containing protein</fullName>
    </recommendedName>
</protein>
<evidence type="ECO:0000313" key="3">
    <source>
        <dbReference type="Proteomes" id="UP001152747"/>
    </source>
</evidence>
<dbReference type="OrthoDB" id="5865536at2759"/>
<dbReference type="PANTHER" id="PTHR33332">
    <property type="entry name" value="REVERSE TRANSCRIPTASE DOMAIN-CONTAINING PROTEIN"/>
    <property type="match status" value="1"/>
</dbReference>
<evidence type="ECO:0000313" key="2">
    <source>
        <dbReference type="EMBL" id="CAI5439132.1"/>
    </source>
</evidence>
<gene>
    <name evidence="2" type="ORF">CAMP_LOCUS1769</name>
</gene>